<protein>
    <submittedName>
        <fullName evidence="7">NADAR family protein</fullName>
    </submittedName>
</protein>
<dbReference type="Pfam" id="PF24644">
    <property type="entry name" value="DUF7638"/>
    <property type="match status" value="1"/>
</dbReference>
<dbReference type="CDD" id="cd15457">
    <property type="entry name" value="NADAR"/>
    <property type="match status" value="1"/>
</dbReference>
<dbReference type="Pfam" id="PF24645">
    <property type="entry name" value="DUF7639"/>
    <property type="match status" value="1"/>
</dbReference>
<organism evidence="7 10">
    <name type="scientific">Streptomyces radicis</name>
    <dbReference type="NCBI Taxonomy" id="1750517"/>
    <lineage>
        <taxon>Bacteria</taxon>
        <taxon>Bacillati</taxon>
        <taxon>Actinomycetota</taxon>
        <taxon>Actinomycetes</taxon>
        <taxon>Kitasatosporales</taxon>
        <taxon>Streptomycetaceae</taxon>
        <taxon>Streptomyces</taxon>
    </lineage>
</organism>
<reference evidence="9 10" key="1">
    <citation type="submission" date="2018-09" db="EMBL/GenBank/DDBJ databases">
        <title>Streptomyces sp. nov. DS1-2, an endophytic actinomycete isolated from roots of Dendrobium scabrilingue.</title>
        <authorList>
            <person name="Kuncharoen N."/>
            <person name="Kudo T."/>
            <person name="Ohkuma M."/>
            <person name="Yuki M."/>
            <person name="Tanasupawat S."/>
        </authorList>
    </citation>
    <scope>NUCLEOTIDE SEQUENCE [LARGE SCALE GENOMIC DNA]</scope>
    <source>
        <strain evidence="7 10">AZ1-7</strain>
        <strain evidence="8 9">DS1-2</strain>
    </source>
</reference>
<feature type="compositionally biased region" description="Basic and acidic residues" evidence="3">
    <location>
        <begin position="204"/>
        <end position="214"/>
    </location>
</feature>
<evidence type="ECO:0000313" key="9">
    <source>
        <dbReference type="Proteomes" id="UP000268652"/>
    </source>
</evidence>
<feature type="domain" description="DUF7638" evidence="5">
    <location>
        <begin position="7"/>
        <end position="112"/>
    </location>
</feature>
<feature type="domain" description="DUF7639" evidence="6">
    <location>
        <begin position="114"/>
        <end position="201"/>
    </location>
</feature>
<sequence>MRWRGPMYRRVDGERIDGVWCHVWRRLPVTGDHVVDDLGVWADGAIRCEEELSLAGLRRALDEGRIALTAPGAAAPPPPEGPRWDSRAGEPLTVDGFLLDVADRIEELNGRPTAADRLWDALARWVAEPGDEAREALAAAYSAVPPHRRVYVLGDMDHQDRPLRVLLARPGEAVDGDGPEATEELRAWARTYAERAVRAVDDAARRRAEGHPDDPPGPVSATVVSHESAHPRGWPTGPGLFVLRNDHPTPVPHAGVTYASVTHAYWALSAADPEDRRRIAAAGSAREARELGAGAARRADWADVRLAVMAALLRAKFGERPELAEALLATGDGRISWTGFSDSPYWRDVPDASGRNWMGRLLELTRSELRAGRAAP</sequence>
<evidence type="ECO:0000259" key="6">
    <source>
        <dbReference type="Pfam" id="PF24645"/>
    </source>
</evidence>
<dbReference type="RefSeq" id="WP_120696452.1">
    <property type="nucleotide sequence ID" value="NZ_RBDX01000005.1"/>
</dbReference>
<dbReference type="SUPFAM" id="SSF143990">
    <property type="entry name" value="YbiA-like"/>
    <property type="match status" value="1"/>
</dbReference>
<comment type="catalytic activity">
    <reaction evidence="2">
        <text>2,5-diamino-6-hydroxy-4-(5-phosphoribosylamino)-pyrimidine + H2O = 2,5,6-triamino-4-hydroxypyrimidine + D-ribose 5-phosphate</text>
        <dbReference type="Rhea" id="RHEA:23436"/>
        <dbReference type="ChEBI" id="CHEBI:15377"/>
        <dbReference type="ChEBI" id="CHEBI:58614"/>
        <dbReference type="ChEBI" id="CHEBI:78346"/>
        <dbReference type="ChEBI" id="CHEBI:137796"/>
    </reaction>
</comment>
<comment type="caution">
    <text evidence="7">The sequence shown here is derived from an EMBL/GenBank/DDBJ whole genome shotgun (WGS) entry which is preliminary data.</text>
</comment>
<evidence type="ECO:0000313" key="8">
    <source>
        <dbReference type="EMBL" id="RKN24689.1"/>
    </source>
</evidence>
<evidence type="ECO:0000256" key="2">
    <source>
        <dbReference type="ARBA" id="ARBA00000751"/>
    </source>
</evidence>
<evidence type="ECO:0000256" key="3">
    <source>
        <dbReference type="SAM" id="MobiDB-lite"/>
    </source>
</evidence>
<gene>
    <name evidence="8" type="ORF">D7318_09470</name>
    <name evidence="7" type="ORF">D7319_08295</name>
</gene>
<feature type="region of interest" description="Disordered" evidence="3">
    <location>
        <begin position="204"/>
        <end position="223"/>
    </location>
</feature>
<dbReference type="AlphaFoldDB" id="A0A3A9WCD4"/>
<name>A0A3A9WCD4_9ACTN</name>
<dbReference type="EMBL" id="RBDY01000005">
    <property type="protein sequence ID" value="RKN24689.1"/>
    <property type="molecule type" value="Genomic_DNA"/>
</dbReference>
<dbReference type="Proteomes" id="UP000268652">
    <property type="component" value="Unassembled WGS sequence"/>
</dbReference>
<comment type="catalytic activity">
    <reaction evidence="1">
        <text>5-amino-6-(5-phospho-D-ribosylamino)uracil + H2O = 5,6-diaminouracil + D-ribose 5-phosphate</text>
        <dbReference type="Rhea" id="RHEA:55020"/>
        <dbReference type="ChEBI" id="CHEBI:15377"/>
        <dbReference type="ChEBI" id="CHEBI:46252"/>
        <dbReference type="ChEBI" id="CHEBI:58453"/>
        <dbReference type="ChEBI" id="CHEBI:78346"/>
    </reaction>
</comment>
<dbReference type="Gene3D" id="1.10.357.40">
    <property type="entry name" value="YbiA-like"/>
    <property type="match status" value="1"/>
</dbReference>
<dbReference type="InterPro" id="IPR056055">
    <property type="entry name" value="DUF7638"/>
</dbReference>
<dbReference type="OrthoDB" id="643483at2"/>
<proteinExistence type="predicted"/>
<dbReference type="InterPro" id="IPR037238">
    <property type="entry name" value="YbiA-like_sf"/>
</dbReference>
<evidence type="ECO:0000313" key="10">
    <source>
        <dbReference type="Proteomes" id="UP000275024"/>
    </source>
</evidence>
<dbReference type="InterPro" id="IPR056056">
    <property type="entry name" value="DUF7639"/>
</dbReference>
<evidence type="ECO:0000256" key="1">
    <source>
        <dbReference type="ARBA" id="ARBA00000022"/>
    </source>
</evidence>
<accession>A0A3A9WCD4</accession>
<evidence type="ECO:0000259" key="4">
    <source>
        <dbReference type="Pfam" id="PF08719"/>
    </source>
</evidence>
<dbReference type="InterPro" id="IPR012816">
    <property type="entry name" value="NADAR"/>
</dbReference>
<feature type="domain" description="NADAR" evidence="4">
    <location>
        <begin position="247"/>
        <end position="370"/>
    </location>
</feature>
<dbReference type="Pfam" id="PF08719">
    <property type="entry name" value="NADAR"/>
    <property type="match status" value="1"/>
</dbReference>
<keyword evidence="9" id="KW-1185">Reference proteome</keyword>
<evidence type="ECO:0000259" key="5">
    <source>
        <dbReference type="Pfam" id="PF24644"/>
    </source>
</evidence>
<dbReference type="Proteomes" id="UP000275024">
    <property type="component" value="Unassembled WGS sequence"/>
</dbReference>
<evidence type="ECO:0000313" key="7">
    <source>
        <dbReference type="EMBL" id="RKN10430.1"/>
    </source>
</evidence>
<dbReference type="EMBL" id="RBDX01000005">
    <property type="protein sequence ID" value="RKN10430.1"/>
    <property type="molecule type" value="Genomic_DNA"/>
</dbReference>